<feature type="signal peptide" evidence="1">
    <location>
        <begin position="1"/>
        <end position="19"/>
    </location>
</feature>
<evidence type="ECO:0000313" key="3">
    <source>
        <dbReference type="Proteomes" id="UP001500657"/>
    </source>
</evidence>
<proteinExistence type="predicted"/>
<dbReference type="Proteomes" id="UP001500657">
    <property type="component" value="Unassembled WGS sequence"/>
</dbReference>
<keyword evidence="3" id="KW-1185">Reference proteome</keyword>
<comment type="caution">
    <text evidence="2">The sequence shown here is derived from an EMBL/GenBank/DDBJ whole genome shotgun (WGS) entry which is preliminary data.</text>
</comment>
<organism evidence="2 3">
    <name type="scientific">Rhodanobacter caeni</name>
    <dbReference type="NCBI Taxonomy" id="657654"/>
    <lineage>
        <taxon>Bacteria</taxon>
        <taxon>Pseudomonadati</taxon>
        <taxon>Pseudomonadota</taxon>
        <taxon>Gammaproteobacteria</taxon>
        <taxon>Lysobacterales</taxon>
        <taxon>Rhodanobacteraceae</taxon>
        <taxon>Rhodanobacter</taxon>
    </lineage>
</organism>
<feature type="chain" id="PRO_5045589334" evidence="1">
    <location>
        <begin position="20"/>
        <end position="144"/>
    </location>
</feature>
<sequence length="144" mass="15516">MKCLVAMAFLLGAASCAMVARGAPPQNPLSLEQLHRQAALIGHEVDVVSCAGIPVSDAPHEQNLIILYPCDTGPSEDAIDKMVAGRLSVRTILKPSSEWAVGESPAFKGRFRGILKREAIDPDDEEKVLVIELDEVEFHSAVDL</sequence>
<reference evidence="2 3" key="1">
    <citation type="journal article" date="2019" name="Int. J. Syst. Evol. Microbiol.">
        <title>The Global Catalogue of Microorganisms (GCM) 10K type strain sequencing project: providing services to taxonomists for standard genome sequencing and annotation.</title>
        <authorList>
            <consortium name="The Broad Institute Genomics Platform"/>
            <consortium name="The Broad Institute Genome Sequencing Center for Infectious Disease"/>
            <person name="Wu L."/>
            <person name="Ma J."/>
        </authorList>
    </citation>
    <scope>NUCLEOTIDE SEQUENCE [LARGE SCALE GENOMIC DNA]</scope>
    <source>
        <strain evidence="2 3">JCM 16242</strain>
    </source>
</reference>
<evidence type="ECO:0000313" key="2">
    <source>
        <dbReference type="EMBL" id="GAA0249944.1"/>
    </source>
</evidence>
<evidence type="ECO:0000256" key="1">
    <source>
        <dbReference type="SAM" id="SignalP"/>
    </source>
</evidence>
<dbReference type="PROSITE" id="PS51257">
    <property type="entry name" value="PROKAR_LIPOPROTEIN"/>
    <property type="match status" value="1"/>
</dbReference>
<name>A0ABN0UGM4_9GAMM</name>
<keyword evidence="1" id="KW-0732">Signal</keyword>
<dbReference type="EMBL" id="BAAAFO010000002">
    <property type="protein sequence ID" value="GAA0249944.1"/>
    <property type="molecule type" value="Genomic_DNA"/>
</dbReference>
<protein>
    <submittedName>
        <fullName evidence="2">Uncharacterized protein</fullName>
    </submittedName>
</protein>
<dbReference type="RefSeq" id="WP_343881622.1">
    <property type="nucleotide sequence ID" value="NZ_BAAAFO010000002.1"/>
</dbReference>
<accession>A0ABN0UGM4</accession>
<gene>
    <name evidence="2" type="ORF">GCM10009126_14230</name>
</gene>